<dbReference type="GO" id="GO:0016052">
    <property type="term" value="P:carbohydrate catabolic process"/>
    <property type="evidence" value="ECO:0007669"/>
    <property type="project" value="InterPro"/>
</dbReference>
<evidence type="ECO:0000313" key="2">
    <source>
        <dbReference type="EMBL" id="KIG17570.1"/>
    </source>
</evidence>
<feature type="domain" description="Carbohydrate-binding" evidence="1">
    <location>
        <begin position="193"/>
        <end position="371"/>
    </location>
</feature>
<dbReference type="Pfam" id="PF06452">
    <property type="entry name" value="CBM9_1"/>
    <property type="match status" value="1"/>
</dbReference>
<dbReference type="GO" id="GO:0030246">
    <property type="term" value="F:carbohydrate binding"/>
    <property type="evidence" value="ECO:0007669"/>
    <property type="project" value="InterPro"/>
</dbReference>
<dbReference type="AlphaFoldDB" id="A0A0C2D7H2"/>
<dbReference type="InterPro" id="IPR010502">
    <property type="entry name" value="Carb-bd_dom_fam9"/>
</dbReference>
<dbReference type="CDD" id="cd09620">
    <property type="entry name" value="CBM9_like_3"/>
    <property type="match status" value="1"/>
</dbReference>
<gene>
    <name evidence="2" type="ORF">DB30_03051</name>
</gene>
<proteinExistence type="predicted"/>
<dbReference type="PANTHER" id="PTHR35532:SF5">
    <property type="entry name" value="CARBOHYDRATE-BINDING DOMAIN-CONTAINING PROTEIN"/>
    <property type="match status" value="1"/>
</dbReference>
<dbReference type="PANTHER" id="PTHR35532">
    <property type="entry name" value="SIMILAR TO POLYHYDROXYALKANOATE DEPOLYMERASE"/>
    <property type="match status" value="1"/>
</dbReference>
<comment type="caution">
    <text evidence="2">The sequence shown here is derived from an EMBL/GenBank/DDBJ whole genome shotgun (WGS) entry which is preliminary data.</text>
</comment>
<accession>A0A0C2D7H2</accession>
<dbReference type="Gene3D" id="2.60.40.1190">
    <property type="match status" value="1"/>
</dbReference>
<sequence>MGRDATPPDRIAQVAVPFAESDDPAFEQFMGTITLPLSSIDARKIGPTPLVPTRIGAEGPAVIVEFETMGLRSASAKLGLLPPRAAAQQEVAYDMRGQPDDPRSVWVDVTIDSDGVQRFELPAPGPTWHAQWAVVALELHLGSTAMPVLAGPRSEMLSDQTRAVGGRVILGVVPVEPGPARVQAIRVADSINLDGVLDEPAWQTAPAVLLTTREGEPANELNAQLGGPTKVWFAWDQDHLYVAGSLPDPDLHAPHRERDDPLYRDEAFEVFIAGDNSGARYLEHQVSARNVQFDARFPKYRKGEEGWDGSWRSAVALDGELERRGGDQGWTVELAFAWADLCKHTKIRCPPKPGQQLRVNVFRLDKPDRKRQVGLALSPTLDPDFHAWRNAAELLLVDSSAAAGDN</sequence>
<organism evidence="2 3">
    <name type="scientific">Enhygromyxa salina</name>
    <dbReference type="NCBI Taxonomy" id="215803"/>
    <lineage>
        <taxon>Bacteria</taxon>
        <taxon>Pseudomonadati</taxon>
        <taxon>Myxococcota</taxon>
        <taxon>Polyangia</taxon>
        <taxon>Nannocystales</taxon>
        <taxon>Nannocystaceae</taxon>
        <taxon>Enhygromyxa</taxon>
    </lineage>
</organism>
<reference evidence="2 3" key="1">
    <citation type="submission" date="2014-12" db="EMBL/GenBank/DDBJ databases">
        <title>Genome assembly of Enhygromyxa salina DSM 15201.</title>
        <authorList>
            <person name="Sharma G."/>
            <person name="Subramanian S."/>
        </authorList>
    </citation>
    <scope>NUCLEOTIDE SEQUENCE [LARGE SCALE GENOMIC DNA]</scope>
    <source>
        <strain evidence="2 3">DSM 15201</strain>
    </source>
</reference>
<dbReference type="SUPFAM" id="SSF49344">
    <property type="entry name" value="CBD9-like"/>
    <property type="match status" value="1"/>
</dbReference>
<protein>
    <recommendedName>
        <fullName evidence="1">Carbohydrate-binding domain-containing protein</fullName>
    </recommendedName>
</protein>
<name>A0A0C2D7H2_9BACT</name>
<dbReference type="GO" id="GO:0004553">
    <property type="term" value="F:hydrolase activity, hydrolyzing O-glycosyl compounds"/>
    <property type="evidence" value="ECO:0007669"/>
    <property type="project" value="InterPro"/>
</dbReference>
<evidence type="ECO:0000313" key="3">
    <source>
        <dbReference type="Proteomes" id="UP000031599"/>
    </source>
</evidence>
<dbReference type="Proteomes" id="UP000031599">
    <property type="component" value="Unassembled WGS sequence"/>
</dbReference>
<evidence type="ECO:0000259" key="1">
    <source>
        <dbReference type="Pfam" id="PF06452"/>
    </source>
</evidence>
<dbReference type="EMBL" id="JMCC02000022">
    <property type="protein sequence ID" value="KIG17570.1"/>
    <property type="molecule type" value="Genomic_DNA"/>
</dbReference>